<dbReference type="Gene3D" id="3.40.190.290">
    <property type="match status" value="1"/>
</dbReference>
<evidence type="ECO:0000256" key="1">
    <source>
        <dbReference type="ARBA" id="ARBA00009437"/>
    </source>
</evidence>
<dbReference type="PANTHER" id="PTHR30293">
    <property type="entry name" value="TRANSCRIPTIONAL REGULATORY PROTEIN NAC-RELATED"/>
    <property type="match status" value="1"/>
</dbReference>
<dbReference type="PROSITE" id="PS50931">
    <property type="entry name" value="HTH_LYSR"/>
    <property type="match status" value="1"/>
</dbReference>
<dbReference type="PANTHER" id="PTHR30293:SF0">
    <property type="entry name" value="NITROGEN ASSIMILATION REGULATORY PROTEIN NAC"/>
    <property type="match status" value="1"/>
</dbReference>
<keyword evidence="4" id="KW-0010">Activator</keyword>
<accession>A0A261W9H3</accession>
<dbReference type="SUPFAM" id="SSF46785">
    <property type="entry name" value="Winged helix' DNA-binding domain"/>
    <property type="match status" value="1"/>
</dbReference>
<dbReference type="GO" id="GO:0003677">
    <property type="term" value="F:DNA binding"/>
    <property type="evidence" value="ECO:0007669"/>
    <property type="project" value="UniProtKB-KW"/>
</dbReference>
<evidence type="ECO:0000256" key="2">
    <source>
        <dbReference type="ARBA" id="ARBA00023015"/>
    </source>
</evidence>
<dbReference type="Gene3D" id="1.10.10.10">
    <property type="entry name" value="Winged helix-like DNA-binding domain superfamily/Winged helix DNA-binding domain"/>
    <property type="match status" value="1"/>
</dbReference>
<dbReference type="FunFam" id="1.10.10.10:FF:000001">
    <property type="entry name" value="LysR family transcriptional regulator"/>
    <property type="match status" value="1"/>
</dbReference>
<dbReference type="GO" id="GO:2000142">
    <property type="term" value="P:regulation of DNA-templated transcription initiation"/>
    <property type="evidence" value="ECO:0007669"/>
    <property type="project" value="TreeGrafter"/>
</dbReference>
<evidence type="ECO:0000313" key="7">
    <source>
        <dbReference type="EMBL" id="OZI82620.1"/>
    </source>
</evidence>
<reference evidence="8" key="1">
    <citation type="submission" date="2017-05" db="EMBL/GenBank/DDBJ databases">
        <title>Complete and WGS of Bordetella genogroups.</title>
        <authorList>
            <person name="Spilker T."/>
            <person name="Lipuma J."/>
        </authorList>
    </citation>
    <scope>NUCLEOTIDE SEQUENCE [LARGE SCALE GENOMIC DNA]</scope>
    <source>
        <strain evidence="8">AU8256</strain>
    </source>
</reference>
<dbReference type="Proteomes" id="UP000215633">
    <property type="component" value="Unassembled WGS sequence"/>
</dbReference>
<dbReference type="EMBL" id="NEVT01000002">
    <property type="protein sequence ID" value="OZI82620.1"/>
    <property type="molecule type" value="Genomic_DNA"/>
</dbReference>
<keyword evidence="8" id="KW-1185">Reference proteome</keyword>
<dbReference type="AlphaFoldDB" id="A0A261W9H3"/>
<proteinExistence type="inferred from homology"/>
<keyword evidence="2" id="KW-0805">Transcription regulation</keyword>
<keyword evidence="5" id="KW-0804">Transcription</keyword>
<dbReference type="InterPro" id="IPR036390">
    <property type="entry name" value="WH_DNA-bd_sf"/>
</dbReference>
<dbReference type="Pfam" id="PF00126">
    <property type="entry name" value="HTH_1"/>
    <property type="match status" value="1"/>
</dbReference>
<sequence length="358" mass="39758">MAVRSPLSAQAIHTSNAMFLWMLYKIPHTTPPFLPLPDPLDMPIDLRDLRNFLSVAAAGSISRAAEMQHMTQPALSVLIRQLEEQLGTPLFERLPKGVALTDAGERLRAHAKDILRRTELAYEEISQQARVPSGQVAIGLPQSLARFLTVPLVSEVLSRWPQIRLQIIELSSGYIPEHLQKGEIDIGMTFGQDERRDLHYTHLIDEELVFISAASRIRQHLGPAGLRRKTIRLAEMGDFPMILPTRTHSLRIRLDDYLQRAGQRLAIAAEVNTTPQLIGLAASGVGATILSYSSVVGDSSSAEVRVLHIEKPRLTRSVYFCTNPSTPKTMAVMSVMRLLVDTVKTLTADGTWPTHMAD</sequence>
<gene>
    <name evidence="7" type="ORF">CAL24_01735</name>
</gene>
<evidence type="ECO:0000256" key="3">
    <source>
        <dbReference type="ARBA" id="ARBA00023125"/>
    </source>
</evidence>
<organism evidence="7 8">
    <name type="scientific">Bordetella genomosp. 2</name>
    <dbReference type="NCBI Taxonomy" id="1983456"/>
    <lineage>
        <taxon>Bacteria</taxon>
        <taxon>Pseudomonadati</taxon>
        <taxon>Pseudomonadota</taxon>
        <taxon>Betaproteobacteria</taxon>
        <taxon>Burkholderiales</taxon>
        <taxon>Alcaligenaceae</taxon>
        <taxon>Bordetella</taxon>
    </lineage>
</organism>
<evidence type="ECO:0000256" key="4">
    <source>
        <dbReference type="ARBA" id="ARBA00023159"/>
    </source>
</evidence>
<evidence type="ECO:0000256" key="5">
    <source>
        <dbReference type="ARBA" id="ARBA00023163"/>
    </source>
</evidence>
<evidence type="ECO:0000259" key="6">
    <source>
        <dbReference type="PROSITE" id="PS50931"/>
    </source>
</evidence>
<comment type="similarity">
    <text evidence="1">Belongs to the LysR transcriptional regulatory family.</text>
</comment>
<dbReference type="GO" id="GO:0003700">
    <property type="term" value="F:DNA-binding transcription factor activity"/>
    <property type="evidence" value="ECO:0007669"/>
    <property type="project" value="InterPro"/>
</dbReference>
<comment type="caution">
    <text evidence="7">The sequence shown here is derived from an EMBL/GenBank/DDBJ whole genome shotgun (WGS) entry which is preliminary data.</text>
</comment>
<dbReference type="InterPro" id="IPR005119">
    <property type="entry name" value="LysR_subst-bd"/>
</dbReference>
<dbReference type="InterPro" id="IPR000847">
    <property type="entry name" value="LysR_HTH_N"/>
</dbReference>
<dbReference type="InterPro" id="IPR036388">
    <property type="entry name" value="WH-like_DNA-bd_sf"/>
</dbReference>
<dbReference type="Pfam" id="PF03466">
    <property type="entry name" value="LysR_substrate"/>
    <property type="match status" value="1"/>
</dbReference>
<evidence type="ECO:0000313" key="8">
    <source>
        <dbReference type="Proteomes" id="UP000215633"/>
    </source>
</evidence>
<dbReference type="PRINTS" id="PR00039">
    <property type="entry name" value="HTHLYSR"/>
</dbReference>
<keyword evidence="3" id="KW-0238">DNA-binding</keyword>
<name>A0A261W9H3_9BORD</name>
<feature type="domain" description="HTH lysR-type" evidence="6">
    <location>
        <begin position="44"/>
        <end position="101"/>
    </location>
</feature>
<dbReference type="SUPFAM" id="SSF53850">
    <property type="entry name" value="Periplasmic binding protein-like II"/>
    <property type="match status" value="1"/>
</dbReference>
<protein>
    <recommendedName>
        <fullName evidence="6">HTH lysR-type domain-containing protein</fullName>
    </recommendedName>
</protein>